<evidence type="ECO:0000313" key="1">
    <source>
        <dbReference type="EMBL" id="MEC6831249.1"/>
    </source>
</evidence>
<proteinExistence type="predicted"/>
<accession>A0ABU6L6I3</accession>
<evidence type="ECO:0000313" key="2">
    <source>
        <dbReference type="Proteomes" id="UP001306119"/>
    </source>
</evidence>
<organism evidence="1 2">
    <name type="scientific">Photobacterium toruni</name>
    <dbReference type="NCBI Taxonomy" id="1935446"/>
    <lineage>
        <taxon>Bacteria</taxon>
        <taxon>Pseudomonadati</taxon>
        <taxon>Pseudomonadota</taxon>
        <taxon>Gammaproteobacteria</taxon>
        <taxon>Vibrionales</taxon>
        <taxon>Vibrionaceae</taxon>
        <taxon>Photobacterium</taxon>
    </lineage>
</organism>
<comment type="caution">
    <text evidence="1">The sequence shown here is derived from an EMBL/GenBank/DDBJ whole genome shotgun (WGS) entry which is preliminary data.</text>
</comment>
<protein>
    <recommendedName>
        <fullName evidence="3">Preprotein translocase subunit SecB</fullName>
    </recommendedName>
</protein>
<dbReference type="RefSeq" id="WP_327774364.1">
    <property type="nucleotide sequence ID" value="NZ_JAYXUG010000003.1"/>
</dbReference>
<reference evidence="1 2" key="1">
    <citation type="submission" date="2024-01" db="EMBL/GenBank/DDBJ databases">
        <title>Active colonisers of the gastrointestinal tract of Atlantic salmon farmed in a warm water region.</title>
        <authorList>
            <person name="Bowman J.P."/>
        </authorList>
    </citation>
    <scope>NUCLEOTIDE SEQUENCE [LARGE SCALE GENOMIC DNA]</scope>
    <source>
        <strain evidence="1 2">S3MW1</strain>
    </source>
</reference>
<sequence>MTPELKKCTDNLVIQSVTLKNLLVQLHDDMDSEQFNDQFLENTQELRFLRQVRQSEMEDDDIWYYRLNTVLAIRCISDVDVSKESDNDTIEPILEIKAEFVAQYESSCALSEEEINQFGQKHVYYHVWPYWREVIQSSCARLGITPIIIPPLRV</sequence>
<dbReference type="Gene3D" id="3.10.420.10">
    <property type="entry name" value="SecB-like"/>
    <property type="match status" value="1"/>
</dbReference>
<dbReference type="SUPFAM" id="SSF54611">
    <property type="entry name" value="SecB-like"/>
    <property type="match status" value="1"/>
</dbReference>
<dbReference type="Proteomes" id="UP001306119">
    <property type="component" value="Unassembled WGS sequence"/>
</dbReference>
<dbReference type="EMBL" id="JAYXUG010000003">
    <property type="protein sequence ID" value="MEC6831249.1"/>
    <property type="molecule type" value="Genomic_DNA"/>
</dbReference>
<evidence type="ECO:0008006" key="3">
    <source>
        <dbReference type="Google" id="ProtNLM"/>
    </source>
</evidence>
<gene>
    <name evidence="1" type="ORF">VXS06_05645</name>
</gene>
<dbReference type="InterPro" id="IPR035958">
    <property type="entry name" value="SecB-like_sf"/>
</dbReference>
<name>A0ABU6L6I3_9GAMM</name>
<keyword evidence="2" id="KW-1185">Reference proteome</keyword>